<dbReference type="PANTHER" id="PTHR47019">
    <property type="entry name" value="LIPID II FLIPPASE MURJ"/>
    <property type="match status" value="1"/>
</dbReference>
<protein>
    <recommendedName>
        <fullName evidence="10">Probable lipid II flippase MurJ</fullName>
    </recommendedName>
</protein>
<evidence type="ECO:0000313" key="12">
    <source>
        <dbReference type="EMBL" id="MBB5036691.1"/>
    </source>
</evidence>
<gene>
    <name evidence="10" type="primary">murJ</name>
    <name evidence="12" type="ORF">HNQ64_000925</name>
</gene>
<proteinExistence type="inferred from homology"/>
<dbReference type="RefSeq" id="WP_184205788.1">
    <property type="nucleotide sequence ID" value="NZ_JACHIF010000001.1"/>
</dbReference>
<keyword evidence="2 10" id="KW-1003">Cell membrane</keyword>
<keyword evidence="3 10" id="KW-0812">Transmembrane</keyword>
<feature type="transmembrane region" description="Helical" evidence="10">
    <location>
        <begin position="374"/>
        <end position="394"/>
    </location>
</feature>
<dbReference type="GO" id="GO:0071555">
    <property type="term" value="P:cell wall organization"/>
    <property type="evidence" value="ECO:0007669"/>
    <property type="project" value="UniProtKB-UniRule"/>
</dbReference>
<dbReference type="GO" id="GO:0034204">
    <property type="term" value="P:lipid translocation"/>
    <property type="evidence" value="ECO:0007669"/>
    <property type="project" value="TreeGrafter"/>
</dbReference>
<dbReference type="GO" id="GO:0005886">
    <property type="term" value="C:plasma membrane"/>
    <property type="evidence" value="ECO:0007669"/>
    <property type="project" value="UniProtKB-SubCell"/>
</dbReference>
<keyword evidence="10 11" id="KW-0813">Transport</keyword>
<feature type="transmembrane region" description="Helical" evidence="10">
    <location>
        <begin position="163"/>
        <end position="187"/>
    </location>
</feature>
<evidence type="ECO:0000256" key="3">
    <source>
        <dbReference type="ARBA" id="ARBA00022692"/>
    </source>
</evidence>
<dbReference type="CDD" id="cd13123">
    <property type="entry name" value="MATE_MurJ_like"/>
    <property type="match status" value="1"/>
</dbReference>
<comment type="pathway">
    <text evidence="10">Cell wall biogenesis; peptidoglycan biosynthesis.</text>
</comment>
<accession>A0A7W7YI97</accession>
<dbReference type="InterPro" id="IPR051050">
    <property type="entry name" value="Lipid_II_flippase_MurJ/MviN"/>
</dbReference>
<feature type="transmembrane region" description="Helical" evidence="10">
    <location>
        <begin position="137"/>
        <end position="156"/>
    </location>
</feature>
<dbReference type="Pfam" id="PF03023">
    <property type="entry name" value="MurJ"/>
    <property type="match status" value="1"/>
</dbReference>
<dbReference type="EMBL" id="JACHIF010000001">
    <property type="protein sequence ID" value="MBB5036691.1"/>
    <property type="molecule type" value="Genomic_DNA"/>
</dbReference>
<feature type="transmembrane region" description="Helical" evidence="10">
    <location>
        <begin position="95"/>
        <end position="117"/>
    </location>
</feature>
<dbReference type="NCBIfam" id="TIGR01695">
    <property type="entry name" value="murJ_mviN"/>
    <property type="match status" value="1"/>
</dbReference>
<keyword evidence="13" id="KW-1185">Reference proteome</keyword>
<dbReference type="Proteomes" id="UP000534294">
    <property type="component" value="Unassembled WGS sequence"/>
</dbReference>
<dbReference type="UniPathway" id="UPA00219"/>
<keyword evidence="5 10" id="KW-0573">Peptidoglycan synthesis</keyword>
<comment type="caution">
    <text evidence="12">The sequence shown here is derived from an EMBL/GenBank/DDBJ whole genome shotgun (WGS) entry which is preliminary data.</text>
</comment>
<evidence type="ECO:0000256" key="1">
    <source>
        <dbReference type="ARBA" id="ARBA00004651"/>
    </source>
</evidence>
<comment type="caution">
    <text evidence="10">Lacks conserved residue(s) required for the propagation of feature annotation.</text>
</comment>
<name>A0A7W7YI97_9BACT</name>
<dbReference type="PANTHER" id="PTHR47019:SF1">
    <property type="entry name" value="LIPID II FLIPPASE MURJ"/>
    <property type="match status" value="1"/>
</dbReference>
<evidence type="ECO:0000313" key="13">
    <source>
        <dbReference type="Proteomes" id="UP000534294"/>
    </source>
</evidence>
<dbReference type="PRINTS" id="PR01806">
    <property type="entry name" value="VIRFACTRMVIN"/>
</dbReference>
<sequence length="539" mass="58040">MSEEKKDNGSQARSTSVVSIAILCSRVLGLVRDQLLNGLFGSAFTGIFTAAFRTPNMLRDLFAEGALSTAFVTTFSKKIKNEGDEAAWVLGRKMLSLAACFMTLVALAGVVLAPFLFRILTPGLSEEAKVLGTWLAQIMYPFIAIVSITALVMGMLNSKKVFFIPAVASAFFNLGCIVGGVVLAWLIDPGFRNGEITEKGLTGFAFGTLIGGFLQLLVQLPSLHRVGFRFGLDFGWKDSGVRDVLRLMWPSMLAASGTQISVLLNSIFASYTPGKESSLAWLANAQRLQQLPLGLFGVAVATVTLPMLSRLATEGMTPAFRGALAKGLRLVLFLTLPCAVGLSLLAQPIISVLFEHGKFTANDVLNTAGPLQAYAFGLVFYSAIKVLQPAFYTIDKRFIPMLISIGIIVLNLVLNYTSVFILGWDHTSLAWATAIGLAVNFGTLYFCMRRFASGLESRSLGQTLLKLMVGIAGMAAVCIGGQKTLLASWATQNFIMQIASLGATIALAGGVYFLITQKLRVEEAGEFLGILSKRFRRKS</sequence>
<feature type="transmembrane region" description="Helical" evidence="10">
    <location>
        <begin position="494"/>
        <end position="515"/>
    </location>
</feature>
<evidence type="ECO:0000256" key="7">
    <source>
        <dbReference type="ARBA" id="ARBA00023136"/>
    </source>
</evidence>
<feature type="transmembrane region" description="Helical" evidence="10">
    <location>
        <begin position="199"/>
        <end position="220"/>
    </location>
</feature>
<comment type="function">
    <text evidence="8 10 11">Involved in peptidoglycan biosynthesis. Transports lipid-linked peptidoglycan precursors from the inner to the outer leaflet of the cytoplasmic membrane.</text>
</comment>
<dbReference type="AlphaFoldDB" id="A0A7W7YI97"/>
<evidence type="ECO:0000256" key="11">
    <source>
        <dbReference type="PIRNR" id="PIRNR002869"/>
    </source>
</evidence>
<dbReference type="InterPro" id="IPR004268">
    <property type="entry name" value="MurJ"/>
</dbReference>
<reference evidence="12 13" key="1">
    <citation type="submission" date="2020-08" db="EMBL/GenBank/DDBJ databases">
        <title>Genomic Encyclopedia of Type Strains, Phase IV (KMG-IV): sequencing the most valuable type-strain genomes for metagenomic binning, comparative biology and taxonomic classification.</title>
        <authorList>
            <person name="Goeker M."/>
        </authorList>
    </citation>
    <scope>NUCLEOTIDE SEQUENCE [LARGE SCALE GENOMIC DNA]</scope>
    <source>
        <strain evidence="12 13">DSM 12251</strain>
    </source>
</reference>
<feature type="transmembrane region" description="Helical" evidence="10">
    <location>
        <begin position="330"/>
        <end position="354"/>
    </location>
</feature>
<evidence type="ECO:0000256" key="5">
    <source>
        <dbReference type="ARBA" id="ARBA00022984"/>
    </source>
</evidence>
<feature type="transmembrane region" description="Helical" evidence="10">
    <location>
        <begin position="460"/>
        <end position="482"/>
    </location>
</feature>
<keyword evidence="4 10" id="KW-0133">Cell shape</keyword>
<dbReference type="GO" id="GO:0008360">
    <property type="term" value="P:regulation of cell shape"/>
    <property type="evidence" value="ECO:0007669"/>
    <property type="project" value="UniProtKB-UniRule"/>
</dbReference>
<feature type="transmembrane region" description="Helical" evidence="10">
    <location>
        <begin position="429"/>
        <end position="448"/>
    </location>
</feature>
<evidence type="ECO:0000256" key="2">
    <source>
        <dbReference type="ARBA" id="ARBA00022475"/>
    </source>
</evidence>
<dbReference type="HAMAP" id="MF_02078">
    <property type="entry name" value="MurJ_MviN"/>
    <property type="match status" value="1"/>
</dbReference>
<dbReference type="GO" id="GO:0009252">
    <property type="term" value="P:peptidoglycan biosynthetic process"/>
    <property type="evidence" value="ECO:0007669"/>
    <property type="project" value="UniProtKB-UniRule"/>
</dbReference>
<keyword evidence="10 11" id="KW-0961">Cell wall biogenesis/degradation</keyword>
<dbReference type="GO" id="GO:0015648">
    <property type="term" value="F:lipid-linked peptidoglycan transporter activity"/>
    <property type="evidence" value="ECO:0007669"/>
    <property type="project" value="UniProtKB-UniRule"/>
</dbReference>
<evidence type="ECO:0000256" key="6">
    <source>
        <dbReference type="ARBA" id="ARBA00022989"/>
    </source>
</evidence>
<evidence type="ECO:0000256" key="9">
    <source>
        <dbReference type="ARBA" id="ARBA00061532"/>
    </source>
</evidence>
<keyword evidence="7 10" id="KW-0472">Membrane</keyword>
<organism evidence="12 13">
    <name type="scientific">Prosthecobacter dejongeii</name>
    <dbReference type="NCBI Taxonomy" id="48465"/>
    <lineage>
        <taxon>Bacteria</taxon>
        <taxon>Pseudomonadati</taxon>
        <taxon>Verrucomicrobiota</taxon>
        <taxon>Verrucomicrobiia</taxon>
        <taxon>Verrucomicrobiales</taxon>
        <taxon>Verrucomicrobiaceae</taxon>
        <taxon>Prosthecobacter</taxon>
    </lineage>
</organism>
<feature type="transmembrane region" description="Helical" evidence="10">
    <location>
        <begin position="401"/>
        <end position="423"/>
    </location>
</feature>
<comment type="subcellular location">
    <subcellularLocation>
        <location evidence="1 10">Cell membrane</location>
        <topology evidence="1 10">Multi-pass membrane protein</topology>
    </subcellularLocation>
</comment>
<dbReference type="PIRSF" id="PIRSF002869">
    <property type="entry name" value="MviN"/>
    <property type="match status" value="1"/>
</dbReference>
<comment type="similarity">
    <text evidence="9 10 11">Belongs to the MurJ/MviN family.</text>
</comment>
<evidence type="ECO:0000256" key="8">
    <source>
        <dbReference type="ARBA" id="ARBA00060041"/>
    </source>
</evidence>
<evidence type="ECO:0000256" key="10">
    <source>
        <dbReference type="HAMAP-Rule" id="MF_02078"/>
    </source>
</evidence>
<keyword evidence="6 10" id="KW-1133">Transmembrane helix</keyword>
<evidence type="ECO:0000256" key="4">
    <source>
        <dbReference type="ARBA" id="ARBA00022960"/>
    </source>
</evidence>